<dbReference type="PANTHER" id="PTHR43718:SF2">
    <property type="entry name" value="LON PROTEASE HOMOLOG, MITOCHONDRIAL"/>
    <property type="match status" value="1"/>
</dbReference>
<evidence type="ECO:0000313" key="2">
    <source>
        <dbReference type="EMBL" id="VDO73646.1"/>
    </source>
</evidence>
<dbReference type="GO" id="GO:0006515">
    <property type="term" value="P:protein quality control for misfolded or incompletely synthesized proteins"/>
    <property type="evidence" value="ECO:0007669"/>
    <property type="project" value="TreeGrafter"/>
</dbReference>
<dbReference type="PANTHER" id="PTHR43718">
    <property type="entry name" value="LON PROTEASE"/>
    <property type="match status" value="1"/>
</dbReference>
<reference evidence="4" key="2">
    <citation type="submission" date="2019-09" db="UniProtKB">
        <authorList>
            <consortium name="WormBaseParasite"/>
        </authorList>
    </citation>
    <scope>IDENTIFICATION</scope>
</reference>
<reference evidence="2 3" key="1">
    <citation type="submission" date="2018-11" db="EMBL/GenBank/DDBJ databases">
        <authorList>
            <consortium name="Pathogen Informatics"/>
        </authorList>
    </citation>
    <scope>NUCLEOTIDE SEQUENCE [LARGE SCALE GENOMIC DNA]</scope>
</reference>
<dbReference type="AlphaFoldDB" id="A0A183FKT6"/>
<evidence type="ECO:0000259" key="1">
    <source>
        <dbReference type="SMART" id="SM00382"/>
    </source>
</evidence>
<dbReference type="Proteomes" id="UP000050761">
    <property type="component" value="Unassembled WGS sequence"/>
</dbReference>
<dbReference type="GO" id="GO:0004252">
    <property type="term" value="F:serine-type endopeptidase activity"/>
    <property type="evidence" value="ECO:0007669"/>
    <property type="project" value="InterPro"/>
</dbReference>
<dbReference type="InterPro" id="IPR003959">
    <property type="entry name" value="ATPase_AAA_core"/>
</dbReference>
<accession>A0A183FKT6</accession>
<dbReference type="PRINTS" id="PR00300">
    <property type="entry name" value="CLPPROTEASEA"/>
</dbReference>
<evidence type="ECO:0000313" key="4">
    <source>
        <dbReference type="WBParaSite" id="HPBE_0000779101-mRNA-1"/>
    </source>
</evidence>
<dbReference type="InterPro" id="IPR003593">
    <property type="entry name" value="AAA+_ATPase"/>
</dbReference>
<dbReference type="InterPro" id="IPR001270">
    <property type="entry name" value="ClpA/B"/>
</dbReference>
<dbReference type="GO" id="GO:0016887">
    <property type="term" value="F:ATP hydrolysis activity"/>
    <property type="evidence" value="ECO:0007669"/>
    <property type="project" value="InterPro"/>
</dbReference>
<dbReference type="EMBL" id="UZAH01025974">
    <property type="protein sequence ID" value="VDO73646.1"/>
    <property type="molecule type" value="Genomic_DNA"/>
</dbReference>
<gene>
    <name evidence="2" type="ORF">HPBE_LOCUS7792</name>
</gene>
<dbReference type="InterPro" id="IPR027417">
    <property type="entry name" value="P-loop_NTPase"/>
</dbReference>
<protein>
    <submittedName>
        <fullName evidence="4">AAA domain-containing protein</fullName>
    </submittedName>
</protein>
<dbReference type="OrthoDB" id="2411602at2759"/>
<dbReference type="Pfam" id="PF00004">
    <property type="entry name" value="AAA"/>
    <property type="match status" value="1"/>
</dbReference>
<evidence type="ECO:0000313" key="3">
    <source>
        <dbReference type="Proteomes" id="UP000050761"/>
    </source>
</evidence>
<sequence length="138" mass="15266">MEDVKKRVLEFLAVRKLSNSITGPILCFSGPPGIGKTSIAKAIAQSLGRNFERISLGGIRDESDIRGHRRTYVAAMCGRIIQALKHAGSNNPLILLDEVDKLVSAELLISLLIQYCYDTSQEPFRMTDLGPVADRFLY</sequence>
<dbReference type="GO" id="GO:0005524">
    <property type="term" value="F:ATP binding"/>
    <property type="evidence" value="ECO:0007669"/>
    <property type="project" value="InterPro"/>
</dbReference>
<organism evidence="3 4">
    <name type="scientific">Heligmosomoides polygyrus</name>
    <name type="common">Parasitic roundworm</name>
    <dbReference type="NCBI Taxonomy" id="6339"/>
    <lineage>
        <taxon>Eukaryota</taxon>
        <taxon>Metazoa</taxon>
        <taxon>Ecdysozoa</taxon>
        <taxon>Nematoda</taxon>
        <taxon>Chromadorea</taxon>
        <taxon>Rhabditida</taxon>
        <taxon>Rhabditina</taxon>
        <taxon>Rhabditomorpha</taxon>
        <taxon>Strongyloidea</taxon>
        <taxon>Heligmosomidae</taxon>
        <taxon>Heligmosomoides</taxon>
    </lineage>
</organism>
<dbReference type="SUPFAM" id="SSF52540">
    <property type="entry name" value="P-loop containing nucleoside triphosphate hydrolases"/>
    <property type="match status" value="1"/>
</dbReference>
<accession>A0A3P7XIA1</accession>
<feature type="domain" description="AAA+ ATPase" evidence="1">
    <location>
        <begin position="22"/>
        <end position="135"/>
    </location>
</feature>
<dbReference type="Gene3D" id="3.40.50.300">
    <property type="entry name" value="P-loop containing nucleotide triphosphate hydrolases"/>
    <property type="match status" value="1"/>
</dbReference>
<proteinExistence type="predicted"/>
<dbReference type="InterPro" id="IPR027065">
    <property type="entry name" value="Lon_Prtase"/>
</dbReference>
<keyword evidence="3" id="KW-1185">Reference proteome</keyword>
<dbReference type="WBParaSite" id="HPBE_0000779101-mRNA-1">
    <property type="protein sequence ID" value="HPBE_0000779101-mRNA-1"/>
    <property type="gene ID" value="HPBE_0000779101"/>
</dbReference>
<name>A0A183FKT6_HELPZ</name>
<dbReference type="GO" id="GO:0004176">
    <property type="term" value="F:ATP-dependent peptidase activity"/>
    <property type="evidence" value="ECO:0007669"/>
    <property type="project" value="InterPro"/>
</dbReference>
<dbReference type="SMART" id="SM00382">
    <property type="entry name" value="AAA"/>
    <property type="match status" value="1"/>
</dbReference>